<name>M2R9V2_CERS8</name>
<accession>M2R9V2</accession>
<gene>
    <name evidence="1" type="primary">CsPh2</name>
    <name evidence="1" type="ORF">CERSUDRAFT_172072</name>
</gene>
<sequence>MDAFFTLAAPVPSADETEIQVPVDEEQFGSSTTSQHCIIA</sequence>
<dbReference type="OrthoDB" id="2783512at2759"/>
<dbReference type="Proteomes" id="UP000016930">
    <property type="component" value="Unassembled WGS sequence"/>
</dbReference>
<dbReference type="HOGENOM" id="CLU_218868_0_0_1"/>
<organism evidence="1 2">
    <name type="scientific">Ceriporiopsis subvermispora (strain B)</name>
    <name type="common">White-rot fungus</name>
    <name type="synonym">Gelatoporia subvermispora</name>
    <dbReference type="NCBI Taxonomy" id="914234"/>
    <lineage>
        <taxon>Eukaryota</taxon>
        <taxon>Fungi</taxon>
        <taxon>Dikarya</taxon>
        <taxon>Basidiomycota</taxon>
        <taxon>Agaricomycotina</taxon>
        <taxon>Agaricomycetes</taxon>
        <taxon>Polyporales</taxon>
        <taxon>Gelatoporiaceae</taxon>
        <taxon>Gelatoporia</taxon>
    </lineage>
</organism>
<reference evidence="1 2" key="1">
    <citation type="journal article" date="2012" name="Proc. Natl. Acad. Sci. U.S.A.">
        <title>Comparative genomics of Ceriporiopsis subvermispora and Phanerochaete chrysosporium provide insight into selective ligninolysis.</title>
        <authorList>
            <person name="Fernandez-Fueyo E."/>
            <person name="Ruiz-Duenas F.J."/>
            <person name="Ferreira P."/>
            <person name="Floudas D."/>
            <person name="Hibbett D.S."/>
            <person name="Canessa P."/>
            <person name="Larrondo L.F."/>
            <person name="James T.Y."/>
            <person name="Seelenfreund D."/>
            <person name="Lobos S."/>
            <person name="Polanco R."/>
            <person name="Tello M."/>
            <person name="Honda Y."/>
            <person name="Watanabe T."/>
            <person name="Watanabe T."/>
            <person name="Ryu J.S."/>
            <person name="Kubicek C.P."/>
            <person name="Schmoll M."/>
            <person name="Gaskell J."/>
            <person name="Hammel K.E."/>
            <person name="St John F.J."/>
            <person name="Vanden Wymelenberg A."/>
            <person name="Sabat G."/>
            <person name="Splinter BonDurant S."/>
            <person name="Syed K."/>
            <person name="Yadav J.S."/>
            <person name="Doddapaneni H."/>
            <person name="Subramanian V."/>
            <person name="Lavin J.L."/>
            <person name="Oguiza J.A."/>
            <person name="Perez G."/>
            <person name="Pisabarro A.G."/>
            <person name="Ramirez L."/>
            <person name="Santoyo F."/>
            <person name="Master E."/>
            <person name="Coutinho P.M."/>
            <person name="Henrissat B."/>
            <person name="Lombard V."/>
            <person name="Magnuson J.K."/>
            <person name="Kuees U."/>
            <person name="Hori C."/>
            <person name="Igarashi K."/>
            <person name="Samejima M."/>
            <person name="Held B.W."/>
            <person name="Barry K.W."/>
            <person name="LaButti K.M."/>
            <person name="Lapidus A."/>
            <person name="Lindquist E.A."/>
            <person name="Lucas S.M."/>
            <person name="Riley R."/>
            <person name="Salamov A.A."/>
            <person name="Hoffmeister D."/>
            <person name="Schwenk D."/>
            <person name="Hadar Y."/>
            <person name="Yarden O."/>
            <person name="de Vries R.P."/>
            <person name="Wiebenga A."/>
            <person name="Stenlid J."/>
            <person name="Eastwood D."/>
            <person name="Grigoriev I.V."/>
            <person name="Berka R.M."/>
            <person name="Blanchette R.A."/>
            <person name="Kersten P."/>
            <person name="Martinez A.T."/>
            <person name="Vicuna R."/>
            <person name="Cullen D."/>
        </authorList>
    </citation>
    <scope>NUCLEOTIDE SEQUENCE [LARGE SCALE GENOMIC DNA]</scope>
    <source>
        <strain evidence="1 2">B</strain>
    </source>
</reference>
<keyword evidence="2" id="KW-1185">Reference proteome</keyword>
<evidence type="ECO:0000313" key="2">
    <source>
        <dbReference type="Proteomes" id="UP000016930"/>
    </source>
</evidence>
<proteinExistence type="predicted"/>
<dbReference type="AlphaFoldDB" id="M2R9V2"/>
<dbReference type="EMBL" id="KB445801">
    <property type="protein sequence ID" value="EMD35227.1"/>
    <property type="molecule type" value="Genomic_DNA"/>
</dbReference>
<evidence type="ECO:0000313" key="1">
    <source>
        <dbReference type="EMBL" id="EMD35227.1"/>
    </source>
</evidence>
<protein>
    <submittedName>
        <fullName evidence="1">B mating type pheromone</fullName>
    </submittedName>
</protein>